<feature type="compositionally biased region" description="Low complexity" evidence="1">
    <location>
        <begin position="407"/>
        <end position="423"/>
    </location>
</feature>
<accession>A0A0R3QVY0</accession>
<protein>
    <submittedName>
        <fullName evidence="2 4">Uncharacterized protein</fullName>
    </submittedName>
</protein>
<dbReference type="Proteomes" id="UP000280834">
    <property type="component" value="Unassembled WGS sequence"/>
</dbReference>
<feature type="compositionally biased region" description="Basic and acidic residues" evidence="1">
    <location>
        <begin position="226"/>
        <end position="242"/>
    </location>
</feature>
<reference evidence="4" key="1">
    <citation type="submission" date="2017-02" db="UniProtKB">
        <authorList>
            <consortium name="WormBaseParasite"/>
        </authorList>
    </citation>
    <scope>IDENTIFICATION</scope>
</reference>
<evidence type="ECO:0000313" key="4">
    <source>
        <dbReference type="WBParaSite" id="BTMF_0001188801-mRNA-1"/>
    </source>
</evidence>
<dbReference type="PANTHER" id="PTHR37970">
    <property type="entry name" value="PROTEIN CBG08587"/>
    <property type="match status" value="1"/>
</dbReference>
<dbReference type="WBParaSite" id="BTMF_0001188801-mRNA-1">
    <property type="protein sequence ID" value="BTMF_0001188801-mRNA-1"/>
    <property type="gene ID" value="BTMF_0001188801"/>
</dbReference>
<organism evidence="4">
    <name type="scientific">Brugia timori</name>
    <dbReference type="NCBI Taxonomy" id="42155"/>
    <lineage>
        <taxon>Eukaryota</taxon>
        <taxon>Metazoa</taxon>
        <taxon>Ecdysozoa</taxon>
        <taxon>Nematoda</taxon>
        <taxon>Chromadorea</taxon>
        <taxon>Rhabditida</taxon>
        <taxon>Spirurina</taxon>
        <taxon>Spiruromorpha</taxon>
        <taxon>Filarioidea</taxon>
        <taxon>Onchocercidae</taxon>
        <taxon>Brugia</taxon>
    </lineage>
</organism>
<reference evidence="2 3" key="2">
    <citation type="submission" date="2018-11" db="EMBL/GenBank/DDBJ databases">
        <authorList>
            <consortium name="Pathogen Informatics"/>
        </authorList>
    </citation>
    <scope>NUCLEOTIDE SEQUENCE [LARGE SCALE GENOMIC DNA]</scope>
</reference>
<evidence type="ECO:0000256" key="1">
    <source>
        <dbReference type="SAM" id="MobiDB-lite"/>
    </source>
</evidence>
<sequence>MDFLPTIEDPRHTPGKRHGYAKEQLSPHTLTNNNQKSLLNSFITTPPVSKPPNHFISNTNKFYLTKQQNQERNSYTSSYPIRKSAFLVYSNSSNQKAPEMQIDPPTIIGNPLITRNDILKPKPRYATSVSQVYNKDSIKLGSAQYSDNSNSTGKQIIGVDLVTNRQEGLQQQSMQMACFELKSRIYFREVPIISEKKMDDMPRLKNFKNILNKFQIASDYALRQKQQREQNRYNSSDDRSDQEFNSSDWEQSSEHAYSEQNYKLAKNKQRHLRPFTVSAGKNIRSSLPKQWLTRVNDTYVNVEGRSATMSGMSSVPPSPPMSSHKPRNRTNSLRIISMKQRGFFNNNSYRNEQMTCQLHNVNDPRPITENETRISPAGTPSSSSHGCIIQCISTDSYKRVIPVAQMSSPSPSLPPSKSQSISSETEDDDDSASVIGLYKQAEPSLFIHSNPIKSDLTVGNIWNPPILVEIRAKQDEEKRILRHILGYRNSQKYRFLIIPRYNLLTFKSFAANHQNDVSEEYELKICFILLQLIYALKSFQLNGIEAINDDLSEFILLCRYTRINQKIGNMDHLPRVLLLQETFRMTKKPTIGLCDYCLKILATMLNLNNNSLTSFTYPIQYLYLRFLKYLKFEKHPKLCYNLKECAKALQQDKSSSLTEAKNALELGIFVGHDASSFNDEEDAQAWIDSKRADFVNYLFREVADGSCLVNEVYEQLRLQFLLSITPQTLLKMEVYGTYQITP</sequence>
<dbReference type="EMBL" id="UZAG01017238">
    <property type="protein sequence ID" value="VDO33638.1"/>
    <property type="molecule type" value="Genomic_DNA"/>
</dbReference>
<feature type="region of interest" description="Disordered" evidence="1">
    <location>
        <begin position="405"/>
        <end position="429"/>
    </location>
</feature>
<feature type="region of interest" description="Disordered" evidence="1">
    <location>
        <begin position="225"/>
        <end position="255"/>
    </location>
</feature>
<gene>
    <name evidence="2" type="ORF">BTMF_LOCUS9916</name>
</gene>
<name>A0A0R3QVY0_9BILA</name>
<proteinExistence type="predicted"/>
<feature type="region of interest" description="Disordered" evidence="1">
    <location>
        <begin position="308"/>
        <end position="328"/>
    </location>
</feature>
<dbReference type="PANTHER" id="PTHR37970:SF1">
    <property type="entry name" value="SERINE-RICH ADHESIN FOR PLATELETS"/>
    <property type="match status" value="1"/>
</dbReference>
<dbReference type="AlphaFoldDB" id="A0A0R3QVY0"/>
<evidence type="ECO:0000313" key="3">
    <source>
        <dbReference type="Proteomes" id="UP000280834"/>
    </source>
</evidence>
<evidence type="ECO:0000313" key="2">
    <source>
        <dbReference type="EMBL" id="VDO33638.1"/>
    </source>
</evidence>
<keyword evidence="3" id="KW-1185">Reference proteome</keyword>